<keyword evidence="2" id="KW-1185">Reference proteome</keyword>
<protein>
    <submittedName>
        <fullName evidence="1">Uncharacterized protein</fullName>
    </submittedName>
</protein>
<sequence length="69" mass="7752">MIDKLNLGEQSLCYERFLIVAEIEDRINDGTIDATNQAAEIALWRRVDANGVAISYGHVAARYLEDQVL</sequence>
<evidence type="ECO:0000313" key="1">
    <source>
        <dbReference type="EMBL" id="SDX68235.1"/>
    </source>
</evidence>
<dbReference type="Proteomes" id="UP000199541">
    <property type="component" value="Unassembled WGS sequence"/>
</dbReference>
<organism evidence="1 2">
    <name type="scientific">Allgaiera indica</name>
    <dbReference type="NCBI Taxonomy" id="765699"/>
    <lineage>
        <taxon>Bacteria</taxon>
        <taxon>Pseudomonadati</taxon>
        <taxon>Pseudomonadota</taxon>
        <taxon>Alphaproteobacteria</taxon>
        <taxon>Rhodobacterales</taxon>
        <taxon>Paracoccaceae</taxon>
        <taxon>Allgaiera</taxon>
    </lineage>
</organism>
<proteinExistence type="predicted"/>
<reference evidence="1 2" key="1">
    <citation type="submission" date="2016-10" db="EMBL/GenBank/DDBJ databases">
        <authorList>
            <person name="Varghese N."/>
            <person name="Submissions S."/>
        </authorList>
    </citation>
    <scope>NUCLEOTIDE SEQUENCE [LARGE SCALE GENOMIC DNA]</scope>
    <source>
        <strain evidence="1 2">DSM 24802</strain>
    </source>
</reference>
<name>A0A1H3DPB1_9RHOB</name>
<comment type="caution">
    <text evidence="1">The sequence shown here is derived from an EMBL/GenBank/DDBJ whole genome shotgun (WGS) entry which is preliminary data.</text>
</comment>
<accession>A0A1H3DPB1</accession>
<dbReference type="EMBL" id="FNOB01000024">
    <property type="protein sequence ID" value="SDX68235.1"/>
    <property type="molecule type" value="Genomic_DNA"/>
</dbReference>
<evidence type="ECO:0000313" key="2">
    <source>
        <dbReference type="Proteomes" id="UP000199541"/>
    </source>
</evidence>
<gene>
    <name evidence="1" type="ORF">SAMN05444006_12413</name>
</gene>